<accession>A0A6G0W8Q6</accession>
<dbReference type="Proteomes" id="UP000481153">
    <property type="component" value="Unassembled WGS sequence"/>
</dbReference>
<dbReference type="EMBL" id="VJMJ01000297">
    <property type="protein sequence ID" value="KAF0723680.1"/>
    <property type="molecule type" value="Genomic_DNA"/>
</dbReference>
<evidence type="ECO:0008006" key="4">
    <source>
        <dbReference type="Google" id="ProtNLM"/>
    </source>
</evidence>
<feature type="signal peptide" evidence="1">
    <location>
        <begin position="1"/>
        <end position="21"/>
    </location>
</feature>
<keyword evidence="3" id="KW-1185">Reference proteome</keyword>
<dbReference type="VEuPathDB" id="FungiDB:AeMF1_008992"/>
<sequence length="101" mass="11589">MRATSILVLCLVLFAAIFAEARSKHHGENQVSEEIAAQDAKYAKYVPDDNTRHQLYQEYSHKQQQGAKRQSFKSFLKKGLKVGWKIGKFAMGFRRLRGSDE</sequence>
<proteinExistence type="predicted"/>
<name>A0A6G0W8Q6_9STRA</name>
<comment type="caution">
    <text evidence="2">The sequence shown here is derived from an EMBL/GenBank/DDBJ whole genome shotgun (WGS) entry which is preliminary data.</text>
</comment>
<gene>
    <name evidence="2" type="ORF">Ae201684_017455</name>
</gene>
<evidence type="ECO:0000256" key="1">
    <source>
        <dbReference type="SAM" id="SignalP"/>
    </source>
</evidence>
<organism evidence="2 3">
    <name type="scientific">Aphanomyces euteiches</name>
    <dbReference type="NCBI Taxonomy" id="100861"/>
    <lineage>
        <taxon>Eukaryota</taxon>
        <taxon>Sar</taxon>
        <taxon>Stramenopiles</taxon>
        <taxon>Oomycota</taxon>
        <taxon>Saprolegniomycetes</taxon>
        <taxon>Saprolegniales</taxon>
        <taxon>Verrucalvaceae</taxon>
        <taxon>Aphanomyces</taxon>
    </lineage>
</organism>
<evidence type="ECO:0000313" key="3">
    <source>
        <dbReference type="Proteomes" id="UP000481153"/>
    </source>
</evidence>
<reference evidence="2 3" key="1">
    <citation type="submission" date="2019-07" db="EMBL/GenBank/DDBJ databases">
        <title>Genomics analysis of Aphanomyces spp. identifies a new class of oomycete effector associated with host adaptation.</title>
        <authorList>
            <person name="Gaulin E."/>
        </authorList>
    </citation>
    <scope>NUCLEOTIDE SEQUENCE [LARGE SCALE GENOMIC DNA]</scope>
    <source>
        <strain evidence="2 3">ATCC 201684</strain>
    </source>
</reference>
<keyword evidence="1" id="KW-0732">Signal</keyword>
<evidence type="ECO:0000313" key="2">
    <source>
        <dbReference type="EMBL" id="KAF0723680.1"/>
    </source>
</evidence>
<dbReference type="AlphaFoldDB" id="A0A6G0W8Q6"/>
<protein>
    <recommendedName>
        <fullName evidence="4">RxLR effector protein</fullName>
    </recommendedName>
</protein>
<feature type="chain" id="PRO_5026253659" description="RxLR effector protein" evidence="1">
    <location>
        <begin position="22"/>
        <end position="101"/>
    </location>
</feature>